<accession>A0AAV7DX55</accession>
<dbReference type="PANTHER" id="PTHR31775">
    <property type="entry name" value="OS02G0117200 PROTEIN"/>
    <property type="match status" value="1"/>
</dbReference>
<comment type="caution">
    <text evidence="6">The sequence shown here is derived from an EMBL/GenBank/DDBJ whole genome shotgun (WGS) entry which is preliminary data.</text>
</comment>
<protein>
    <recommendedName>
        <fullName evidence="8">Remorin</fullName>
    </recommendedName>
</protein>
<evidence type="ECO:0000259" key="5">
    <source>
        <dbReference type="Pfam" id="PF03766"/>
    </source>
</evidence>
<reference evidence="6 7" key="1">
    <citation type="submission" date="2021-07" db="EMBL/GenBank/DDBJ databases">
        <title>The Aristolochia fimbriata genome: insights into angiosperm evolution, floral development and chemical biosynthesis.</title>
        <authorList>
            <person name="Jiao Y."/>
        </authorList>
    </citation>
    <scope>NUCLEOTIDE SEQUENCE [LARGE SCALE GENOMIC DNA]</scope>
    <source>
        <strain evidence="6">IBCAS-2021</strain>
        <tissue evidence="6">Leaf</tissue>
    </source>
</reference>
<name>A0AAV7DX55_ARIFI</name>
<dbReference type="EMBL" id="JAINDJ010000007">
    <property type="protein sequence ID" value="KAG9441143.1"/>
    <property type="molecule type" value="Genomic_DNA"/>
</dbReference>
<evidence type="ECO:0000313" key="6">
    <source>
        <dbReference type="EMBL" id="KAG9441143.1"/>
    </source>
</evidence>
<feature type="region of interest" description="Disordered" evidence="3">
    <location>
        <begin position="1"/>
        <end position="31"/>
    </location>
</feature>
<sequence>MGEEEAKPVEAPAPSETAPAAPAAPVEATKDVAEEKAVIPVEKVDDSKALAVVAKPPEPQKSSSSDRDAALARVETEKRLSLIKAWEDSEKTKAENKAIKKLSAITSWENAKKAAVEAKLRKMEEQLEKKKAEYGEQMKNKICMLHKEAEERRAMVEARKGEDLLKAEELSAKYKAKGVPPTKLFGCFGS</sequence>
<feature type="region of interest" description="Disordered" evidence="3">
    <location>
        <begin position="51"/>
        <end position="72"/>
    </location>
</feature>
<evidence type="ECO:0008006" key="8">
    <source>
        <dbReference type="Google" id="ProtNLM"/>
    </source>
</evidence>
<evidence type="ECO:0000259" key="4">
    <source>
        <dbReference type="Pfam" id="PF03763"/>
    </source>
</evidence>
<dbReference type="AlphaFoldDB" id="A0AAV7DX55"/>
<feature type="domain" description="Remorin N-terminal" evidence="5">
    <location>
        <begin position="29"/>
        <end position="74"/>
    </location>
</feature>
<proteinExistence type="inferred from homology"/>
<feature type="coiled-coil region" evidence="2">
    <location>
        <begin position="113"/>
        <end position="140"/>
    </location>
</feature>
<dbReference type="InterPro" id="IPR005516">
    <property type="entry name" value="Remorin_C"/>
</dbReference>
<feature type="compositionally biased region" description="Low complexity" evidence="3">
    <location>
        <begin position="9"/>
        <end position="27"/>
    </location>
</feature>
<dbReference type="PANTHER" id="PTHR31775:SF5">
    <property type="entry name" value="REMORIN 1.4"/>
    <property type="match status" value="1"/>
</dbReference>
<keyword evidence="7" id="KW-1185">Reference proteome</keyword>
<dbReference type="Pfam" id="PF03766">
    <property type="entry name" value="Remorin_N"/>
    <property type="match status" value="1"/>
</dbReference>
<evidence type="ECO:0000313" key="7">
    <source>
        <dbReference type="Proteomes" id="UP000825729"/>
    </source>
</evidence>
<organism evidence="6 7">
    <name type="scientific">Aristolochia fimbriata</name>
    <name type="common">White veined hardy Dutchman's pipe vine</name>
    <dbReference type="NCBI Taxonomy" id="158543"/>
    <lineage>
        <taxon>Eukaryota</taxon>
        <taxon>Viridiplantae</taxon>
        <taxon>Streptophyta</taxon>
        <taxon>Embryophyta</taxon>
        <taxon>Tracheophyta</taxon>
        <taxon>Spermatophyta</taxon>
        <taxon>Magnoliopsida</taxon>
        <taxon>Magnoliidae</taxon>
        <taxon>Piperales</taxon>
        <taxon>Aristolochiaceae</taxon>
        <taxon>Aristolochia</taxon>
    </lineage>
</organism>
<dbReference type="Pfam" id="PF03763">
    <property type="entry name" value="Remorin_C"/>
    <property type="match status" value="1"/>
</dbReference>
<keyword evidence="2" id="KW-0175">Coiled coil</keyword>
<dbReference type="InterPro" id="IPR005518">
    <property type="entry name" value="Remorin_N"/>
</dbReference>
<evidence type="ECO:0000256" key="2">
    <source>
        <dbReference type="SAM" id="Coils"/>
    </source>
</evidence>
<evidence type="ECO:0000256" key="3">
    <source>
        <dbReference type="SAM" id="MobiDB-lite"/>
    </source>
</evidence>
<gene>
    <name evidence="6" type="ORF">H6P81_016997</name>
</gene>
<evidence type="ECO:0000256" key="1">
    <source>
        <dbReference type="ARBA" id="ARBA00005711"/>
    </source>
</evidence>
<dbReference type="Proteomes" id="UP000825729">
    <property type="component" value="Unassembled WGS sequence"/>
</dbReference>
<comment type="similarity">
    <text evidence="1">Belongs to the remorin family.</text>
</comment>
<feature type="domain" description="Remorin C-terminal" evidence="4">
    <location>
        <begin position="78"/>
        <end position="182"/>
    </location>
</feature>